<reference evidence="9 10" key="1">
    <citation type="journal article" date="2019" name="Int. J. Syst. Evol. Microbiol.">
        <title>The Global Catalogue of Microorganisms (GCM) 10K type strain sequencing project: providing services to taxonomists for standard genome sequencing and annotation.</title>
        <authorList>
            <consortium name="The Broad Institute Genomics Platform"/>
            <consortium name="The Broad Institute Genome Sequencing Center for Infectious Disease"/>
            <person name="Wu L."/>
            <person name="Ma J."/>
        </authorList>
    </citation>
    <scope>NUCLEOTIDE SEQUENCE [LARGE SCALE GENOMIC DNA]</scope>
    <source>
        <strain evidence="9 10">JCM 14603</strain>
    </source>
</reference>
<keyword evidence="5" id="KW-0067">ATP-binding</keyword>
<proteinExistence type="predicted"/>
<dbReference type="InterPro" id="IPR005467">
    <property type="entry name" value="His_kinase_dom"/>
</dbReference>
<keyword evidence="1" id="KW-0597">Phosphoprotein</keyword>
<feature type="transmembrane region" description="Helical" evidence="7">
    <location>
        <begin position="29"/>
        <end position="52"/>
    </location>
</feature>
<evidence type="ECO:0000256" key="7">
    <source>
        <dbReference type="SAM" id="Phobius"/>
    </source>
</evidence>
<evidence type="ECO:0000256" key="4">
    <source>
        <dbReference type="ARBA" id="ARBA00022777"/>
    </source>
</evidence>
<evidence type="ECO:0000256" key="6">
    <source>
        <dbReference type="ARBA" id="ARBA00023012"/>
    </source>
</evidence>
<evidence type="ECO:0000256" key="1">
    <source>
        <dbReference type="ARBA" id="ARBA00022553"/>
    </source>
</evidence>
<dbReference type="SMART" id="SM00387">
    <property type="entry name" value="HATPase_c"/>
    <property type="match status" value="1"/>
</dbReference>
<keyword evidence="7" id="KW-0472">Membrane</keyword>
<dbReference type="Gene3D" id="1.10.287.130">
    <property type="match status" value="1"/>
</dbReference>
<evidence type="ECO:0000313" key="9">
    <source>
        <dbReference type="EMBL" id="GAA0675504.1"/>
    </source>
</evidence>
<dbReference type="InterPro" id="IPR036890">
    <property type="entry name" value="HATPase_C_sf"/>
</dbReference>
<feature type="transmembrane region" description="Helical" evidence="7">
    <location>
        <begin position="175"/>
        <end position="196"/>
    </location>
</feature>
<feature type="transmembrane region" description="Helical" evidence="7">
    <location>
        <begin position="292"/>
        <end position="312"/>
    </location>
</feature>
<keyword evidence="2" id="KW-0808">Transferase</keyword>
<evidence type="ECO:0000256" key="3">
    <source>
        <dbReference type="ARBA" id="ARBA00022741"/>
    </source>
</evidence>
<accession>A0ABN1HZN0</accession>
<sequence>MPSPNHFILFPIASAGCASMPRPADLPWLVGYALAFAYAHYAAASWGGQGYYSLLYPAAGVRLALLWSRGSRLTLAVMVMELSVQTAAGVINPGQSGWLTAVIGVARPALTYGLAIYLVRSVAARSRSSLSVAPMPFGLAAVTAPVAAAVASLPWSLLSPELTGVVGMRQTVASLTGFAVGDLLGVLLVAPPLLWLGQSAQNRPENPVRLTLHHLRALVEGSLVLSVAIAASMLLEHIGLGVPAAPALLAVAWIGLRFGRTASWWAILIVAALVLPYTATDMPVADRLALHMSLASIVVVGYLAGSFADAQIRARKDVSRRDRMLFQAERLKTLRAMSVAVIHEISQPLSTLAIEAKHLHEITVSADPEIAKTAALIDRKAEALATLVRRLRRFGGRSVDEPSTLPVSALIDTVAALTSAETKAARVTLDVPAIDPDLAVVGQEIELAQAIVNLVRNAVQACDGHVSLFAHREDDQVVVTVANRCSDRTTPQPGMGVGALVARAIIEAHGGTLDRVSQPNGVTRATLALPSAGVVA</sequence>
<evidence type="ECO:0000256" key="2">
    <source>
        <dbReference type="ARBA" id="ARBA00022679"/>
    </source>
</evidence>
<dbReference type="InterPro" id="IPR003594">
    <property type="entry name" value="HATPase_dom"/>
</dbReference>
<gene>
    <name evidence="9" type="ORF">GCM10009102_29720</name>
</gene>
<dbReference type="PANTHER" id="PTHR43065:SF10">
    <property type="entry name" value="PEROXIDE STRESS-ACTIVATED HISTIDINE KINASE MAK3"/>
    <property type="match status" value="1"/>
</dbReference>
<evidence type="ECO:0000259" key="8">
    <source>
        <dbReference type="PROSITE" id="PS50109"/>
    </source>
</evidence>
<keyword evidence="7" id="KW-0812">Transmembrane</keyword>
<dbReference type="Pfam" id="PF02518">
    <property type="entry name" value="HATPase_c"/>
    <property type="match status" value="1"/>
</dbReference>
<dbReference type="PANTHER" id="PTHR43065">
    <property type="entry name" value="SENSOR HISTIDINE KINASE"/>
    <property type="match status" value="1"/>
</dbReference>
<keyword evidence="6" id="KW-0902">Two-component regulatory system</keyword>
<dbReference type="EMBL" id="BAAAES010000011">
    <property type="protein sequence ID" value="GAA0675504.1"/>
    <property type="molecule type" value="Genomic_DNA"/>
</dbReference>
<keyword evidence="4" id="KW-0418">Kinase</keyword>
<keyword evidence="10" id="KW-1185">Reference proteome</keyword>
<evidence type="ECO:0000256" key="5">
    <source>
        <dbReference type="ARBA" id="ARBA00022840"/>
    </source>
</evidence>
<dbReference type="SUPFAM" id="SSF55874">
    <property type="entry name" value="ATPase domain of HSP90 chaperone/DNA topoisomerase II/histidine kinase"/>
    <property type="match status" value="1"/>
</dbReference>
<dbReference type="Proteomes" id="UP001500238">
    <property type="component" value="Unassembled WGS sequence"/>
</dbReference>
<keyword evidence="7" id="KW-1133">Transmembrane helix</keyword>
<feature type="transmembrane region" description="Helical" evidence="7">
    <location>
        <begin position="97"/>
        <end position="119"/>
    </location>
</feature>
<evidence type="ECO:0000313" key="10">
    <source>
        <dbReference type="Proteomes" id="UP001500238"/>
    </source>
</evidence>
<keyword evidence="3" id="KW-0547">Nucleotide-binding</keyword>
<feature type="transmembrane region" description="Helical" evidence="7">
    <location>
        <begin position="131"/>
        <end position="155"/>
    </location>
</feature>
<feature type="transmembrane region" description="Helical" evidence="7">
    <location>
        <begin position="217"/>
        <end position="234"/>
    </location>
</feature>
<feature type="domain" description="Histidine kinase" evidence="8">
    <location>
        <begin position="340"/>
        <end position="533"/>
    </location>
</feature>
<dbReference type="Gene3D" id="3.30.565.10">
    <property type="entry name" value="Histidine kinase-like ATPase, C-terminal domain"/>
    <property type="match status" value="2"/>
</dbReference>
<dbReference type="PROSITE" id="PS50109">
    <property type="entry name" value="HIS_KIN"/>
    <property type="match status" value="1"/>
</dbReference>
<feature type="transmembrane region" description="Helical" evidence="7">
    <location>
        <begin position="240"/>
        <end position="256"/>
    </location>
</feature>
<name>A0ABN1HZN0_9SPHN</name>
<feature type="transmembrane region" description="Helical" evidence="7">
    <location>
        <begin position="263"/>
        <end position="280"/>
    </location>
</feature>
<comment type="caution">
    <text evidence="9">The sequence shown here is derived from an EMBL/GenBank/DDBJ whole genome shotgun (WGS) entry which is preliminary data.</text>
</comment>
<organism evidence="9 10">
    <name type="scientific">Sphingomonas insulae</name>
    <dbReference type="NCBI Taxonomy" id="424800"/>
    <lineage>
        <taxon>Bacteria</taxon>
        <taxon>Pseudomonadati</taxon>
        <taxon>Pseudomonadota</taxon>
        <taxon>Alphaproteobacteria</taxon>
        <taxon>Sphingomonadales</taxon>
        <taxon>Sphingomonadaceae</taxon>
        <taxon>Sphingomonas</taxon>
    </lineage>
</organism>
<protein>
    <recommendedName>
        <fullName evidence="8">Histidine kinase domain-containing protein</fullName>
    </recommendedName>
</protein>